<evidence type="ECO:0000256" key="3">
    <source>
        <dbReference type="ARBA" id="ARBA00022801"/>
    </source>
</evidence>
<dbReference type="InterPro" id="IPR003029">
    <property type="entry name" value="S1_domain"/>
</dbReference>
<keyword evidence="3" id="KW-0378">Hydrolase</keyword>
<dbReference type="InterPro" id="IPR004659">
    <property type="entry name" value="RNase_E/G"/>
</dbReference>
<keyword evidence="4" id="KW-0460">Magnesium</keyword>
<keyword evidence="8" id="KW-1185">Reference proteome</keyword>
<protein>
    <submittedName>
        <fullName evidence="7">Ribonuclease E/G</fullName>
    </submittedName>
</protein>
<evidence type="ECO:0000259" key="6">
    <source>
        <dbReference type="PROSITE" id="PS50126"/>
    </source>
</evidence>
<reference evidence="7 8" key="1">
    <citation type="submission" date="2020-08" db="EMBL/GenBank/DDBJ databases">
        <authorList>
            <person name="Liu C."/>
            <person name="Sun Q."/>
        </authorList>
    </citation>
    <scope>NUCLEOTIDE SEQUENCE [LARGE SCALE GENOMIC DNA]</scope>
    <source>
        <strain evidence="7 8">NSJ-4</strain>
    </source>
</reference>
<dbReference type="GO" id="GO:0004540">
    <property type="term" value="F:RNA nuclease activity"/>
    <property type="evidence" value="ECO:0007669"/>
    <property type="project" value="InterPro"/>
</dbReference>
<evidence type="ECO:0000256" key="4">
    <source>
        <dbReference type="ARBA" id="ARBA00022842"/>
    </source>
</evidence>
<dbReference type="InterPro" id="IPR019307">
    <property type="entry name" value="RNA-bd_AU-1/RNase_E/G"/>
</dbReference>
<dbReference type="AlphaFoldDB" id="A0A7G9FQT2"/>
<evidence type="ECO:0000256" key="5">
    <source>
        <dbReference type="ARBA" id="ARBA00022884"/>
    </source>
</evidence>
<dbReference type="SUPFAM" id="SSF50249">
    <property type="entry name" value="Nucleic acid-binding proteins"/>
    <property type="match status" value="1"/>
</dbReference>
<keyword evidence="2" id="KW-0479">Metal-binding</keyword>
<dbReference type="GO" id="GO:0003723">
    <property type="term" value="F:RNA binding"/>
    <property type="evidence" value="ECO:0007669"/>
    <property type="project" value="UniProtKB-KW"/>
</dbReference>
<dbReference type="SMART" id="SM00316">
    <property type="entry name" value="S1"/>
    <property type="match status" value="1"/>
</dbReference>
<dbReference type="RefSeq" id="WP_021985562.1">
    <property type="nucleotide sequence ID" value="NZ_CP060632.1"/>
</dbReference>
<dbReference type="GO" id="GO:0006364">
    <property type="term" value="P:rRNA processing"/>
    <property type="evidence" value="ECO:0007669"/>
    <property type="project" value="TreeGrafter"/>
</dbReference>
<evidence type="ECO:0000313" key="7">
    <source>
        <dbReference type="EMBL" id="QNM00914.1"/>
    </source>
</evidence>
<dbReference type="GO" id="GO:0005737">
    <property type="term" value="C:cytoplasm"/>
    <property type="evidence" value="ECO:0007669"/>
    <property type="project" value="TreeGrafter"/>
</dbReference>
<accession>A0A7G9FQT2</accession>
<dbReference type="EMBL" id="CP060632">
    <property type="protein sequence ID" value="QNM00914.1"/>
    <property type="molecule type" value="Genomic_DNA"/>
</dbReference>
<dbReference type="Pfam" id="PF10150">
    <property type="entry name" value="RNase_E_G"/>
    <property type="match status" value="1"/>
</dbReference>
<evidence type="ECO:0000256" key="2">
    <source>
        <dbReference type="ARBA" id="ARBA00022723"/>
    </source>
</evidence>
<feature type="domain" description="S1 motif" evidence="6">
    <location>
        <begin position="36"/>
        <end position="100"/>
    </location>
</feature>
<dbReference type="InterPro" id="IPR012340">
    <property type="entry name" value="NA-bd_OB-fold"/>
</dbReference>
<dbReference type="GO" id="GO:0046872">
    <property type="term" value="F:metal ion binding"/>
    <property type="evidence" value="ECO:0007669"/>
    <property type="project" value="UniProtKB-KW"/>
</dbReference>
<dbReference type="Gene3D" id="2.40.50.140">
    <property type="entry name" value="Nucleic acid-binding proteins"/>
    <property type="match status" value="1"/>
</dbReference>
<evidence type="ECO:0000256" key="1">
    <source>
        <dbReference type="ARBA" id="ARBA00001946"/>
    </source>
</evidence>
<sequence>MKQFVFTEWNKKKLGILFEDGKAMEIRCYEADSILGNVYRARVSNLSPNINAAFVDIKKGESCYLSMDDYHGEKLKVGDLVTVQVVRDKIKTKRYAVTTDISLQGDYAVTTLFAPVGVSSKITDSARKKELKTLMQNLLIAEQDAQFYLAEGNVAEIERIKKLTLGGIIRTQAEHAEDAAITREIEGQARLLYSIMKKSEYATQYTCLYHTEVEYIKDIRRMHALQDVEIVTDIPEVTEAISEIPLYTDEYTLTLRYSLASLLEKTLSKRAYLKSGAYLVIEPTEAMTVIDVNSGKSIKGKNAEEQFLKINIEAAKEIARQLRLRNISGIVMIDFINMKEESHNHELMKNLAEYVRTDPVRTTVVDMTKLGLVELTRQKGKRALHEVFSEIK</sequence>
<comment type="cofactor">
    <cofactor evidence="1">
        <name>Mg(2+)</name>
        <dbReference type="ChEBI" id="CHEBI:18420"/>
    </cofactor>
</comment>
<dbReference type="PANTHER" id="PTHR30001:SF0">
    <property type="entry name" value="RIBONUCLEASE G"/>
    <property type="match status" value="1"/>
</dbReference>
<dbReference type="Proteomes" id="UP000515819">
    <property type="component" value="Chromosome"/>
</dbReference>
<dbReference type="PROSITE" id="PS50126">
    <property type="entry name" value="S1"/>
    <property type="match status" value="1"/>
</dbReference>
<proteinExistence type="predicted"/>
<gene>
    <name evidence="7" type="ORF">H9Q76_06475</name>
</gene>
<keyword evidence="5" id="KW-0694">RNA-binding</keyword>
<dbReference type="PANTHER" id="PTHR30001">
    <property type="entry name" value="RIBONUCLEASE"/>
    <property type="match status" value="1"/>
</dbReference>
<name>A0A7G9FQT2_9FIRM</name>
<dbReference type="KEGG" id="wcp:H9Q76_06475"/>
<organism evidence="7 8">
    <name type="scientific">Wujia chipingensis</name>
    <dbReference type="NCBI Taxonomy" id="2763670"/>
    <lineage>
        <taxon>Bacteria</taxon>
        <taxon>Bacillati</taxon>
        <taxon>Bacillota</taxon>
        <taxon>Clostridia</taxon>
        <taxon>Lachnospirales</taxon>
        <taxon>Lachnospiraceae</taxon>
        <taxon>Wujia</taxon>
    </lineage>
</organism>
<dbReference type="CDD" id="cd04453">
    <property type="entry name" value="S1_RNase_E"/>
    <property type="match status" value="1"/>
</dbReference>
<evidence type="ECO:0000313" key="8">
    <source>
        <dbReference type="Proteomes" id="UP000515819"/>
    </source>
</evidence>
<dbReference type="GO" id="GO:0016787">
    <property type="term" value="F:hydrolase activity"/>
    <property type="evidence" value="ECO:0007669"/>
    <property type="project" value="UniProtKB-KW"/>
</dbReference>